<reference evidence="2" key="1">
    <citation type="journal article" date="2019" name="Int. J. Syst. Evol. Microbiol.">
        <title>The Global Catalogue of Microorganisms (GCM) 10K type strain sequencing project: providing services to taxonomists for standard genome sequencing and annotation.</title>
        <authorList>
            <consortium name="The Broad Institute Genomics Platform"/>
            <consortium name="The Broad Institute Genome Sequencing Center for Infectious Disease"/>
            <person name="Wu L."/>
            <person name="Ma J."/>
        </authorList>
    </citation>
    <scope>NUCLEOTIDE SEQUENCE [LARGE SCALE GENOMIC DNA]</scope>
    <source>
        <strain evidence="2">JCM 6242</strain>
    </source>
</reference>
<gene>
    <name evidence="1" type="ORF">GCM10010517_35280</name>
</gene>
<protein>
    <submittedName>
        <fullName evidence="1">Uncharacterized protein</fullName>
    </submittedName>
</protein>
<organism evidence="1 2">
    <name type="scientific">Streptosporangium fragile</name>
    <dbReference type="NCBI Taxonomy" id="46186"/>
    <lineage>
        <taxon>Bacteria</taxon>
        <taxon>Bacillati</taxon>
        <taxon>Actinomycetota</taxon>
        <taxon>Actinomycetes</taxon>
        <taxon>Streptosporangiales</taxon>
        <taxon>Streptosporangiaceae</taxon>
        <taxon>Streptosporangium</taxon>
    </lineage>
</organism>
<evidence type="ECO:0000313" key="2">
    <source>
        <dbReference type="Proteomes" id="UP001500831"/>
    </source>
</evidence>
<keyword evidence="2" id="KW-1185">Reference proteome</keyword>
<proteinExistence type="predicted"/>
<accession>A0ABP6IE25</accession>
<dbReference type="EMBL" id="BAAAVI010000023">
    <property type="protein sequence ID" value="GAA2874577.1"/>
    <property type="molecule type" value="Genomic_DNA"/>
</dbReference>
<comment type="caution">
    <text evidence="1">The sequence shown here is derived from an EMBL/GenBank/DDBJ whole genome shotgun (WGS) entry which is preliminary data.</text>
</comment>
<dbReference type="Proteomes" id="UP001500831">
    <property type="component" value="Unassembled WGS sequence"/>
</dbReference>
<name>A0ABP6IE25_9ACTN</name>
<evidence type="ECO:0000313" key="1">
    <source>
        <dbReference type="EMBL" id="GAA2874577.1"/>
    </source>
</evidence>
<sequence length="55" mass="5654">MARASAERSSTPLPQTMKMRGVLSRMKLKGFGVESVTVPAASSASAFIPAGTSTP</sequence>